<dbReference type="Pfam" id="PF00249">
    <property type="entry name" value="Myb_DNA-binding"/>
    <property type="match status" value="1"/>
</dbReference>
<evidence type="ECO:0000259" key="9">
    <source>
        <dbReference type="PROSITE" id="PS51294"/>
    </source>
</evidence>
<dbReference type="InterPro" id="IPR017930">
    <property type="entry name" value="Myb_dom"/>
</dbReference>
<dbReference type="InterPro" id="IPR009057">
    <property type="entry name" value="Homeodomain-like_sf"/>
</dbReference>
<sequence>MPGWLKMPLSWIDISNKGAMETTPSKELAKARKTYTITKQREKWTDEEHNKFLDALGLYGREWQRIQEHVGTKTTIQIRSHAQKFFLKLQKGIGGMCPGHPYGIEIPPPRHKRKPSHPSDEEKVNNCSRSLAWPSTDEVAMDAKGKKPMEHATDESMNQAFGKCNSCASVYCGNNNAYSFSEHLPMTDESVKMTGNYLHLLEMNGNFTNPQMNFTPVEERYEILKKMDEPFTSPKHTLQGGERYKNIVSPQINGAKCSGEDADLNLFLNPTRSITFMSKDPAISSTLQAVPSTSFYDENASTALSGLTTNSFPKLHAKASIAASLLAHPVVDSSTISDTKIDFGGAQEKHGDITPNISAIIAATVEAAAAWWRFNGLLSSPFQSNIPSAIQTMMQNLTKTSKDLEGDSGTKVNTKLQSCATSLKPSSSSKTVEKLRVERTEKLPNQYVLSSIVKEINDVNQVPSNKKHDLSSCDSKTSPFTEAVNVRQLKNAGRLNKPYNERPKQGPLAFEALFSQKVLPQSFGAPHMDYDKLDLNLKKEAALGLQIDLNRKIFTENVCNSAEEEEASSLILRTEERIE</sequence>
<dbReference type="PROSITE" id="PS51294">
    <property type="entry name" value="HTH_MYB"/>
    <property type="match status" value="1"/>
</dbReference>
<name>A0ABD0UNE4_DENTH</name>
<dbReference type="InterPro" id="IPR017884">
    <property type="entry name" value="SANT_dom"/>
</dbReference>
<proteinExistence type="predicted"/>
<reference evidence="10 11" key="1">
    <citation type="journal article" date="2024" name="Plant Biotechnol. J.">
        <title>Dendrobium thyrsiflorum genome and its molecular insights into genes involved in important horticultural traits.</title>
        <authorList>
            <person name="Chen B."/>
            <person name="Wang J.Y."/>
            <person name="Zheng P.J."/>
            <person name="Li K.L."/>
            <person name="Liang Y.M."/>
            <person name="Chen X.F."/>
            <person name="Zhang C."/>
            <person name="Zhao X."/>
            <person name="He X."/>
            <person name="Zhang G.Q."/>
            <person name="Liu Z.J."/>
            <person name="Xu Q."/>
        </authorList>
    </citation>
    <scope>NUCLEOTIDE SEQUENCE [LARGE SCALE GENOMIC DNA]</scope>
    <source>
        <strain evidence="10">GZMU011</strain>
    </source>
</reference>
<dbReference type="Gene3D" id="1.10.10.60">
    <property type="entry name" value="Homeodomain-like"/>
    <property type="match status" value="1"/>
</dbReference>
<dbReference type="SMART" id="SM00717">
    <property type="entry name" value="SANT"/>
    <property type="match status" value="1"/>
</dbReference>
<keyword evidence="11" id="KW-1185">Reference proteome</keyword>
<keyword evidence="3" id="KW-0238">DNA-binding</keyword>
<dbReference type="Proteomes" id="UP001552299">
    <property type="component" value="Unassembled WGS sequence"/>
</dbReference>
<evidence type="ECO:0000256" key="2">
    <source>
        <dbReference type="ARBA" id="ARBA00023015"/>
    </source>
</evidence>
<evidence type="ECO:0000259" key="7">
    <source>
        <dbReference type="PROSITE" id="PS50090"/>
    </source>
</evidence>
<dbReference type="AlphaFoldDB" id="A0ABD0UNE4"/>
<dbReference type="PROSITE" id="PS51293">
    <property type="entry name" value="SANT"/>
    <property type="match status" value="1"/>
</dbReference>
<feature type="region of interest" description="Disordered" evidence="6">
    <location>
        <begin position="104"/>
        <end position="126"/>
    </location>
</feature>
<dbReference type="GO" id="GO:0003677">
    <property type="term" value="F:DNA binding"/>
    <property type="evidence" value="ECO:0007669"/>
    <property type="project" value="UniProtKB-KW"/>
</dbReference>
<dbReference type="PANTHER" id="PTHR12802:SF155">
    <property type="entry name" value="DEUBIQUITINASE MYSM1"/>
    <property type="match status" value="1"/>
</dbReference>
<gene>
    <name evidence="10" type="ORF">M5K25_017699</name>
</gene>
<dbReference type="SUPFAM" id="SSF46689">
    <property type="entry name" value="Homeodomain-like"/>
    <property type="match status" value="1"/>
</dbReference>
<dbReference type="EMBL" id="JANQDX010000013">
    <property type="protein sequence ID" value="KAL0914189.1"/>
    <property type="molecule type" value="Genomic_DNA"/>
</dbReference>
<dbReference type="GO" id="GO:0010468">
    <property type="term" value="P:regulation of gene expression"/>
    <property type="evidence" value="ECO:0007669"/>
    <property type="project" value="UniProtKB-ARBA"/>
</dbReference>
<evidence type="ECO:0000256" key="5">
    <source>
        <dbReference type="ARBA" id="ARBA00023242"/>
    </source>
</evidence>
<dbReference type="CDD" id="cd00167">
    <property type="entry name" value="SANT"/>
    <property type="match status" value="1"/>
</dbReference>
<dbReference type="NCBIfam" id="TIGR01557">
    <property type="entry name" value="myb_SHAQKYF"/>
    <property type="match status" value="1"/>
</dbReference>
<evidence type="ECO:0000259" key="8">
    <source>
        <dbReference type="PROSITE" id="PS51293"/>
    </source>
</evidence>
<feature type="domain" description="HTH myb-type" evidence="9">
    <location>
        <begin position="36"/>
        <end position="90"/>
    </location>
</feature>
<feature type="domain" description="SANT" evidence="8">
    <location>
        <begin position="39"/>
        <end position="94"/>
    </location>
</feature>
<dbReference type="InterPro" id="IPR006447">
    <property type="entry name" value="Myb_dom_plants"/>
</dbReference>
<evidence type="ECO:0000256" key="6">
    <source>
        <dbReference type="SAM" id="MobiDB-lite"/>
    </source>
</evidence>
<keyword evidence="2" id="KW-0805">Transcription regulation</keyword>
<comment type="caution">
    <text evidence="10">The sequence shown here is derived from an EMBL/GenBank/DDBJ whole genome shotgun (WGS) entry which is preliminary data.</text>
</comment>
<evidence type="ECO:0000313" key="11">
    <source>
        <dbReference type="Proteomes" id="UP001552299"/>
    </source>
</evidence>
<dbReference type="PANTHER" id="PTHR12802">
    <property type="entry name" value="SWI/SNF COMPLEX-RELATED"/>
    <property type="match status" value="1"/>
</dbReference>
<protein>
    <submittedName>
        <fullName evidence="10">Uncharacterized protein</fullName>
    </submittedName>
</protein>
<feature type="domain" description="Myb-like" evidence="7">
    <location>
        <begin position="36"/>
        <end position="86"/>
    </location>
</feature>
<keyword evidence="4" id="KW-0804">Transcription</keyword>
<organism evidence="10 11">
    <name type="scientific">Dendrobium thyrsiflorum</name>
    <name type="common">Pinecone-like raceme dendrobium</name>
    <name type="synonym">Orchid</name>
    <dbReference type="NCBI Taxonomy" id="117978"/>
    <lineage>
        <taxon>Eukaryota</taxon>
        <taxon>Viridiplantae</taxon>
        <taxon>Streptophyta</taxon>
        <taxon>Embryophyta</taxon>
        <taxon>Tracheophyta</taxon>
        <taxon>Spermatophyta</taxon>
        <taxon>Magnoliopsida</taxon>
        <taxon>Liliopsida</taxon>
        <taxon>Asparagales</taxon>
        <taxon>Orchidaceae</taxon>
        <taxon>Epidendroideae</taxon>
        <taxon>Malaxideae</taxon>
        <taxon>Dendrobiinae</taxon>
        <taxon>Dendrobium</taxon>
    </lineage>
</organism>
<dbReference type="GO" id="GO:0005634">
    <property type="term" value="C:nucleus"/>
    <property type="evidence" value="ECO:0007669"/>
    <property type="project" value="UniProtKB-SubCell"/>
</dbReference>
<comment type="subcellular location">
    <subcellularLocation>
        <location evidence="1">Nucleus</location>
    </subcellularLocation>
</comment>
<evidence type="ECO:0000256" key="4">
    <source>
        <dbReference type="ARBA" id="ARBA00023163"/>
    </source>
</evidence>
<dbReference type="PROSITE" id="PS50090">
    <property type="entry name" value="MYB_LIKE"/>
    <property type="match status" value="1"/>
</dbReference>
<evidence type="ECO:0000256" key="1">
    <source>
        <dbReference type="ARBA" id="ARBA00004123"/>
    </source>
</evidence>
<dbReference type="InterPro" id="IPR001005">
    <property type="entry name" value="SANT/Myb"/>
</dbReference>
<keyword evidence="5" id="KW-0539">Nucleus</keyword>
<accession>A0ABD0UNE4</accession>
<dbReference type="FunFam" id="1.10.10.60:FF:000023">
    <property type="entry name" value="protein REVEILLE 6 isoform X1"/>
    <property type="match status" value="1"/>
</dbReference>
<evidence type="ECO:0000313" key="10">
    <source>
        <dbReference type="EMBL" id="KAL0914189.1"/>
    </source>
</evidence>
<evidence type="ECO:0000256" key="3">
    <source>
        <dbReference type="ARBA" id="ARBA00023125"/>
    </source>
</evidence>